<protein>
    <recommendedName>
        <fullName evidence="1">Recombinase domain-containing protein</fullName>
    </recommendedName>
</protein>
<proteinExistence type="predicted"/>
<dbReference type="EMBL" id="BMQB01000009">
    <property type="protein sequence ID" value="GGK04672.1"/>
    <property type="molecule type" value="Genomic_DNA"/>
</dbReference>
<dbReference type="InterPro" id="IPR011109">
    <property type="entry name" value="DNA_bind_recombinase_dom"/>
</dbReference>
<sequence length="58" mass="6537">MSAGARRAGQLRREGRSLAEIMHVLNRERVPTPSGREKWTRSSVQHALIRLRSDTSAP</sequence>
<reference evidence="2" key="1">
    <citation type="journal article" date="2014" name="Int. J. Syst. Evol. Microbiol.">
        <title>Complete genome sequence of Corynebacterium casei LMG S-19264T (=DSM 44701T), isolated from a smear-ripened cheese.</title>
        <authorList>
            <consortium name="US DOE Joint Genome Institute (JGI-PGF)"/>
            <person name="Walter F."/>
            <person name="Albersmeier A."/>
            <person name="Kalinowski J."/>
            <person name="Ruckert C."/>
        </authorList>
    </citation>
    <scope>NUCLEOTIDE SEQUENCE</scope>
    <source>
        <strain evidence="2">JCM 3090</strain>
    </source>
</reference>
<accession>A0A8J3FC63</accession>
<reference evidence="2" key="2">
    <citation type="submission" date="2020-09" db="EMBL/GenBank/DDBJ databases">
        <authorList>
            <person name="Sun Q."/>
            <person name="Ohkuma M."/>
        </authorList>
    </citation>
    <scope>NUCLEOTIDE SEQUENCE</scope>
    <source>
        <strain evidence="2">JCM 3090</strain>
    </source>
</reference>
<dbReference type="AlphaFoldDB" id="A0A8J3FC63"/>
<evidence type="ECO:0000313" key="3">
    <source>
        <dbReference type="Proteomes" id="UP000649739"/>
    </source>
</evidence>
<dbReference type="GO" id="GO:0000150">
    <property type="term" value="F:DNA strand exchange activity"/>
    <property type="evidence" value="ECO:0007669"/>
    <property type="project" value="InterPro"/>
</dbReference>
<dbReference type="GO" id="GO:0003677">
    <property type="term" value="F:DNA binding"/>
    <property type="evidence" value="ECO:0007669"/>
    <property type="project" value="InterPro"/>
</dbReference>
<evidence type="ECO:0000259" key="1">
    <source>
        <dbReference type="Pfam" id="PF07508"/>
    </source>
</evidence>
<dbReference type="Pfam" id="PF07508">
    <property type="entry name" value="Recombinase"/>
    <property type="match status" value="1"/>
</dbReference>
<name>A0A8J3FC63_9ACTN</name>
<gene>
    <name evidence="2" type="ORF">GCM10010123_38290</name>
</gene>
<keyword evidence="3" id="KW-1185">Reference proteome</keyword>
<feature type="domain" description="Recombinase" evidence="1">
    <location>
        <begin position="10"/>
        <end position="48"/>
    </location>
</feature>
<comment type="caution">
    <text evidence="2">The sequence shown here is derived from an EMBL/GenBank/DDBJ whole genome shotgun (WGS) entry which is preliminary data.</text>
</comment>
<evidence type="ECO:0000313" key="2">
    <source>
        <dbReference type="EMBL" id="GGK04672.1"/>
    </source>
</evidence>
<dbReference type="Proteomes" id="UP000649739">
    <property type="component" value="Unassembled WGS sequence"/>
</dbReference>
<organism evidence="2 3">
    <name type="scientific">Pilimelia anulata</name>
    <dbReference type="NCBI Taxonomy" id="53371"/>
    <lineage>
        <taxon>Bacteria</taxon>
        <taxon>Bacillati</taxon>
        <taxon>Actinomycetota</taxon>
        <taxon>Actinomycetes</taxon>
        <taxon>Micromonosporales</taxon>
        <taxon>Micromonosporaceae</taxon>
        <taxon>Pilimelia</taxon>
    </lineage>
</organism>